<dbReference type="GO" id="GO:0005741">
    <property type="term" value="C:mitochondrial outer membrane"/>
    <property type="evidence" value="ECO:0007669"/>
    <property type="project" value="InterPro"/>
</dbReference>
<accession>A0A7J6NDM3</accession>
<sequence>MPSFKDVTKKADDLFNSGYCDGKACEIENSSKKDKLSFKNKTTFANCPYCYTPADATTTATTEIKYTNSNMDIIYSNGTDGKSTLEGKYKALPITGMTMSSKYGHGKSGDTANISFNYKGDLSSKLINLNKVQYNLDMNVYGPKTSLTENVGCELYKGLAVGGEFTSPLVNGASLKGYCPLDFDHSKLSLAMGYTYSNYFLAAKTQHDISNGKTNLTASIYSKQGDLEAALQGKYTLYADKPQLAIAAKYRFDDKTSVKGTVSDDLKARALVTYMCGGGVTANVGMSINPKKNADTGAAAAAAADTFKLGTKFVFSS</sequence>
<dbReference type="EMBL" id="JABANP010000505">
    <property type="protein sequence ID" value="KAF4681567.1"/>
    <property type="molecule type" value="Genomic_DNA"/>
</dbReference>
<dbReference type="OrthoDB" id="7827681at2759"/>
<dbReference type="InterPro" id="IPR001925">
    <property type="entry name" value="Porin_Euk"/>
</dbReference>
<gene>
    <name evidence="1" type="ORF">FOZ60_011951</name>
</gene>
<proteinExistence type="predicted"/>
<dbReference type="InterPro" id="IPR023614">
    <property type="entry name" value="Porin_dom_sf"/>
</dbReference>
<dbReference type="PANTHER" id="PTHR11743">
    <property type="entry name" value="VOLTAGE-DEPENDENT ANION-SELECTIVE CHANNEL"/>
    <property type="match status" value="1"/>
</dbReference>
<evidence type="ECO:0008006" key="3">
    <source>
        <dbReference type="Google" id="ProtNLM"/>
    </source>
</evidence>
<dbReference type="PANTHER" id="PTHR11743:SF70">
    <property type="entry name" value="GH26960P-RELATED"/>
    <property type="match status" value="1"/>
</dbReference>
<name>A0A7J6NDM3_PEROL</name>
<dbReference type="Proteomes" id="UP000541610">
    <property type="component" value="Unassembled WGS sequence"/>
</dbReference>
<dbReference type="GO" id="GO:0008308">
    <property type="term" value="F:voltage-gated monoatomic anion channel activity"/>
    <property type="evidence" value="ECO:0007669"/>
    <property type="project" value="InterPro"/>
</dbReference>
<dbReference type="InterPro" id="IPR027246">
    <property type="entry name" value="Porin_Euk/Tom40"/>
</dbReference>
<reference evidence="1 2" key="1">
    <citation type="submission" date="2020-04" db="EMBL/GenBank/DDBJ databases">
        <title>Perkinsus olseni comparative genomics.</title>
        <authorList>
            <person name="Bogema D.R."/>
        </authorList>
    </citation>
    <scope>NUCLEOTIDE SEQUENCE [LARGE SCALE GENOMIC DNA]</scope>
    <source>
        <strain evidence="1">00978-12</strain>
    </source>
</reference>
<evidence type="ECO:0000313" key="1">
    <source>
        <dbReference type="EMBL" id="KAF4681567.1"/>
    </source>
</evidence>
<comment type="caution">
    <text evidence="1">The sequence shown here is derived from an EMBL/GenBank/DDBJ whole genome shotgun (WGS) entry which is preliminary data.</text>
</comment>
<organism evidence="1 2">
    <name type="scientific">Perkinsus olseni</name>
    <name type="common">Perkinsus atlanticus</name>
    <dbReference type="NCBI Taxonomy" id="32597"/>
    <lineage>
        <taxon>Eukaryota</taxon>
        <taxon>Sar</taxon>
        <taxon>Alveolata</taxon>
        <taxon>Perkinsozoa</taxon>
        <taxon>Perkinsea</taxon>
        <taxon>Perkinsida</taxon>
        <taxon>Perkinsidae</taxon>
        <taxon>Perkinsus</taxon>
    </lineage>
</organism>
<protein>
    <recommendedName>
        <fullName evidence="3">Mitochondrial porin</fullName>
    </recommendedName>
</protein>
<dbReference type="AlphaFoldDB" id="A0A7J6NDM3"/>
<dbReference type="Gene3D" id="2.40.160.10">
    <property type="entry name" value="Porin"/>
    <property type="match status" value="1"/>
</dbReference>
<dbReference type="Pfam" id="PF01459">
    <property type="entry name" value="Porin_3"/>
    <property type="match status" value="1"/>
</dbReference>
<evidence type="ECO:0000313" key="2">
    <source>
        <dbReference type="Proteomes" id="UP000541610"/>
    </source>
</evidence>